<name>A0A146G3D7_TERSA</name>
<dbReference type="PANTHER" id="PTHR23419">
    <property type="entry name" value="DIVALENT CATION TOLERANCE CUTA-RELATED"/>
    <property type="match status" value="1"/>
</dbReference>
<comment type="caution">
    <text evidence="2">The sequence shown here is derived from an EMBL/GenBank/DDBJ whole genome shotgun (WGS) entry which is preliminary data.</text>
</comment>
<evidence type="ECO:0000313" key="2">
    <source>
        <dbReference type="EMBL" id="GAT32170.1"/>
    </source>
</evidence>
<reference evidence="3" key="1">
    <citation type="journal article" date="2017" name="Genome Announc.">
        <title>Draft Genome Sequence of Terrimicrobium sacchariphilum NM-5T, a Facultative Anaerobic Soil Bacterium of the Class Spartobacteria.</title>
        <authorList>
            <person name="Qiu Y.L."/>
            <person name="Tourlousse D.M."/>
            <person name="Matsuura N."/>
            <person name="Ohashi A."/>
            <person name="Sekiguchi Y."/>
        </authorList>
    </citation>
    <scope>NUCLEOTIDE SEQUENCE [LARGE SCALE GENOMIC DNA]</scope>
    <source>
        <strain evidence="3">NM-5</strain>
    </source>
</reference>
<dbReference type="Gene3D" id="3.30.70.120">
    <property type="match status" value="1"/>
</dbReference>
<evidence type="ECO:0000256" key="1">
    <source>
        <dbReference type="ARBA" id="ARBA00010169"/>
    </source>
</evidence>
<dbReference type="Pfam" id="PF03091">
    <property type="entry name" value="CutA1"/>
    <property type="match status" value="1"/>
</dbReference>
<dbReference type="RefSeq" id="WP_075078017.1">
    <property type="nucleotide sequence ID" value="NZ_BDCO01000002.1"/>
</dbReference>
<dbReference type="AlphaFoldDB" id="A0A146G3D7"/>
<dbReference type="GO" id="GO:0010038">
    <property type="term" value="P:response to metal ion"/>
    <property type="evidence" value="ECO:0007669"/>
    <property type="project" value="InterPro"/>
</dbReference>
<sequence>MKLALTTFATQEEAAAVVRQLLEERVIACGTILPPARSLYVWHGKVEDSTESVVLLKTGASRLDDLRERLLALHPYDTPEFVVLDPETASPAYLAWVRQSCGE</sequence>
<dbReference type="EMBL" id="BDCO01000002">
    <property type="protein sequence ID" value="GAT32170.1"/>
    <property type="molecule type" value="Genomic_DNA"/>
</dbReference>
<keyword evidence="3" id="KW-1185">Reference proteome</keyword>
<protein>
    <submittedName>
        <fullName evidence="2">Divalent cation tolerance protein</fullName>
    </submittedName>
</protein>
<dbReference type="GO" id="GO:0005507">
    <property type="term" value="F:copper ion binding"/>
    <property type="evidence" value="ECO:0007669"/>
    <property type="project" value="TreeGrafter"/>
</dbReference>
<dbReference type="InterPro" id="IPR015867">
    <property type="entry name" value="N-reg_PII/ATP_PRibTrfase_C"/>
</dbReference>
<dbReference type="InParanoid" id="A0A146G3D7"/>
<dbReference type="InterPro" id="IPR011322">
    <property type="entry name" value="N-reg_PII-like_a/b"/>
</dbReference>
<dbReference type="InterPro" id="IPR004323">
    <property type="entry name" value="Ion_tolerance_CutA"/>
</dbReference>
<dbReference type="Proteomes" id="UP000076023">
    <property type="component" value="Unassembled WGS sequence"/>
</dbReference>
<proteinExistence type="inferred from homology"/>
<dbReference type="STRING" id="690879.TSACC_2567"/>
<dbReference type="PANTHER" id="PTHR23419:SF8">
    <property type="entry name" value="FI09726P"/>
    <property type="match status" value="1"/>
</dbReference>
<evidence type="ECO:0000313" key="3">
    <source>
        <dbReference type="Proteomes" id="UP000076023"/>
    </source>
</evidence>
<dbReference type="FunCoup" id="A0A146G3D7">
    <property type="interactions" value="162"/>
</dbReference>
<comment type="similarity">
    <text evidence="1">Belongs to the CutA family.</text>
</comment>
<organism evidence="2 3">
    <name type="scientific">Terrimicrobium sacchariphilum</name>
    <dbReference type="NCBI Taxonomy" id="690879"/>
    <lineage>
        <taxon>Bacteria</taxon>
        <taxon>Pseudomonadati</taxon>
        <taxon>Verrucomicrobiota</taxon>
        <taxon>Terrimicrobiia</taxon>
        <taxon>Terrimicrobiales</taxon>
        <taxon>Terrimicrobiaceae</taxon>
        <taxon>Terrimicrobium</taxon>
    </lineage>
</organism>
<dbReference type="SUPFAM" id="SSF54913">
    <property type="entry name" value="GlnB-like"/>
    <property type="match status" value="1"/>
</dbReference>
<accession>A0A146G3D7</accession>
<gene>
    <name evidence="2" type="ORF">TSACC_2567</name>
</gene>
<dbReference type="OrthoDB" id="37622at2"/>